<dbReference type="Pfam" id="PF02852">
    <property type="entry name" value="Pyr_redox_dim"/>
    <property type="match status" value="1"/>
</dbReference>
<feature type="binding site" evidence="9">
    <location>
        <begin position="336"/>
        <end position="339"/>
    </location>
    <ligand>
        <name>FAD</name>
        <dbReference type="ChEBI" id="CHEBI:57692"/>
    </ligand>
</feature>
<dbReference type="InterPro" id="IPR012999">
    <property type="entry name" value="Pyr_OxRdtase_I_AS"/>
</dbReference>
<dbReference type="InterPro" id="IPR004099">
    <property type="entry name" value="Pyr_nucl-diS_OxRdtase_dimer"/>
</dbReference>
<dbReference type="PRINTS" id="PR00368">
    <property type="entry name" value="FADPNR"/>
</dbReference>
<dbReference type="SUPFAM" id="SSF55424">
    <property type="entry name" value="FAD/NAD-linked reductases, dimerisation (C-terminal) domain"/>
    <property type="match status" value="1"/>
</dbReference>
<feature type="binding site" evidence="9">
    <location>
        <position position="52"/>
    </location>
    <ligand>
        <name>FAD</name>
        <dbReference type="ChEBI" id="CHEBI:57692"/>
    </ligand>
</feature>
<dbReference type="PIRSF" id="PIRSF000350">
    <property type="entry name" value="Mercury_reductase_MerA"/>
    <property type="match status" value="1"/>
</dbReference>
<dbReference type="InterPro" id="IPR001100">
    <property type="entry name" value="Pyr_nuc-diS_OxRdtase"/>
</dbReference>
<feature type="domain" description="FAD/NAD(P)-binding" evidence="13">
    <location>
        <begin position="6"/>
        <end position="345"/>
    </location>
</feature>
<name>A0A087BCW9_9BIFI</name>
<proteinExistence type="inferred from homology"/>
<dbReference type="Pfam" id="PF07992">
    <property type="entry name" value="Pyr_redox_2"/>
    <property type="match status" value="1"/>
</dbReference>
<dbReference type="InterPro" id="IPR023753">
    <property type="entry name" value="FAD/NAD-binding_dom"/>
</dbReference>
<keyword evidence="7 11" id="KW-0676">Redox-active center</keyword>
<dbReference type="RefSeq" id="WP_022859334.1">
    <property type="nucleotide sequence ID" value="NZ_JGZB01000003.1"/>
</dbReference>
<evidence type="ECO:0000256" key="1">
    <source>
        <dbReference type="ARBA" id="ARBA00007532"/>
    </source>
</evidence>
<comment type="cofactor">
    <cofactor evidence="9">
        <name>FAD</name>
        <dbReference type="ChEBI" id="CHEBI:57692"/>
    </cofactor>
    <text evidence="9">Binds 1 FAD per subunit.</text>
</comment>
<dbReference type="PROSITE" id="PS00076">
    <property type="entry name" value="PYRIDINE_REDOX_1"/>
    <property type="match status" value="1"/>
</dbReference>
<accession>A0A087BCW9</accession>
<evidence type="ECO:0000259" key="12">
    <source>
        <dbReference type="Pfam" id="PF02852"/>
    </source>
</evidence>
<evidence type="ECO:0000256" key="9">
    <source>
        <dbReference type="PIRSR" id="PIRSR000350-3"/>
    </source>
</evidence>
<feature type="binding site" evidence="9">
    <location>
        <begin position="197"/>
        <end position="204"/>
    </location>
    <ligand>
        <name>NAD(+)</name>
        <dbReference type="ChEBI" id="CHEBI:57540"/>
    </ligand>
</feature>
<evidence type="ECO:0000313" key="14">
    <source>
        <dbReference type="EMBL" id="KFI68869.1"/>
    </source>
</evidence>
<comment type="similarity">
    <text evidence="1 11">Belongs to the class-I pyridine nucleotide-disulfide oxidoreductase family.</text>
</comment>
<feature type="active site" description="Proton acceptor" evidence="8">
    <location>
        <position position="469"/>
    </location>
</feature>
<dbReference type="InterPro" id="IPR050151">
    <property type="entry name" value="Class-I_Pyr_Nuc-Dis_Oxidored"/>
</dbReference>
<keyword evidence="5 9" id="KW-0520">NAD</keyword>
<gene>
    <name evidence="14" type="ORF">BMAGN_0747</name>
</gene>
<protein>
    <submittedName>
        <fullName evidence="14">Dihydrolipoamide dehydrogenase</fullName>
        <ecNumber evidence="14">1.8.1.4</ecNumber>
    </submittedName>
</protein>
<dbReference type="GO" id="GO:0004148">
    <property type="term" value="F:dihydrolipoyl dehydrogenase (NADH) activity"/>
    <property type="evidence" value="ECO:0007669"/>
    <property type="project" value="UniProtKB-EC"/>
</dbReference>
<evidence type="ECO:0000256" key="6">
    <source>
        <dbReference type="ARBA" id="ARBA00023157"/>
    </source>
</evidence>
<evidence type="ECO:0000256" key="4">
    <source>
        <dbReference type="ARBA" id="ARBA00023002"/>
    </source>
</evidence>
<reference evidence="14 15" key="1">
    <citation type="submission" date="2014-03" db="EMBL/GenBank/DDBJ databases">
        <title>Genomics of Bifidobacteria.</title>
        <authorList>
            <person name="Ventura M."/>
            <person name="Milani C."/>
            <person name="Lugli G.A."/>
        </authorList>
    </citation>
    <scope>NUCLEOTIDE SEQUENCE [LARGE SCALE GENOMIC DNA]</scope>
    <source>
        <strain evidence="14 15">LMG 11591</strain>
    </source>
</reference>
<evidence type="ECO:0000256" key="7">
    <source>
        <dbReference type="ARBA" id="ARBA00023284"/>
    </source>
</evidence>
<keyword evidence="2 11" id="KW-0285">Flavoprotein</keyword>
<sequence>MELNVDLAIIGAGPGGYSTALRAAELGAHVTLIERDAVVGGTCLQRGCIPTKTLISAVRTIDEMNYGREVGIEAHLDAIDFGKLRDHRTHIVDEMTHGLEGLLASRGIRVFRGNAALQADGSVLVTPSDGRDAVQEGKTSEDMKDVDSSLTIHATDVVLALGSHPTPLPGIPFNGALIDSTQALALNTVPHNAVIIGSGSIALEFASLLSTAGCETTLLIRHDHVLTYSDRRSAIVLNRELKRHGVNIITGTQVTGVDTSVNLGATVHYSTANEQDATVRGEIVLAAIGRMPNTDQEWLKGLPITIDDHGVVQTDPYGRTSMDHVWALGDITAGPMLAHHAFEQGYVIAETIAGLNPRPVNEMTVPSVIFSNPEFASVGVTAQQAKTDSRFLNVKETLFPVMANARMLMTGSAGSMCVVTGEYADQPGTACVIGMHIVSPDASDLIAEGQQLIANRIPLHDAASNIHAHPTLSEMVGEALLKADGRPFNTR</sequence>
<feature type="binding site" evidence="9">
    <location>
        <position position="289"/>
    </location>
    <ligand>
        <name>NAD(+)</name>
        <dbReference type="ChEBI" id="CHEBI:57540"/>
    </ligand>
</feature>
<organism evidence="14 15">
    <name type="scientific">Bifidobacterium magnum</name>
    <dbReference type="NCBI Taxonomy" id="1692"/>
    <lineage>
        <taxon>Bacteria</taxon>
        <taxon>Bacillati</taxon>
        <taxon>Actinomycetota</taxon>
        <taxon>Actinomycetes</taxon>
        <taxon>Bifidobacteriales</taxon>
        <taxon>Bifidobacteriaceae</taxon>
        <taxon>Bifidobacterium</taxon>
    </lineage>
</organism>
<dbReference type="EMBL" id="JGZB01000003">
    <property type="protein sequence ID" value="KFI68869.1"/>
    <property type="molecule type" value="Genomic_DNA"/>
</dbReference>
<evidence type="ECO:0000256" key="5">
    <source>
        <dbReference type="ARBA" id="ARBA00023027"/>
    </source>
</evidence>
<comment type="caution">
    <text evidence="14">The sequence shown here is derived from an EMBL/GenBank/DDBJ whole genome shotgun (WGS) entry which is preliminary data.</text>
</comment>
<evidence type="ECO:0000256" key="11">
    <source>
        <dbReference type="RuleBase" id="RU003691"/>
    </source>
</evidence>
<keyword evidence="3 9" id="KW-0274">FAD</keyword>
<dbReference type="Gene3D" id="3.50.50.60">
    <property type="entry name" value="FAD/NAD(P)-binding domain"/>
    <property type="match status" value="2"/>
</dbReference>
<dbReference type="PANTHER" id="PTHR22912">
    <property type="entry name" value="DISULFIDE OXIDOREDUCTASE"/>
    <property type="match status" value="1"/>
</dbReference>
<keyword evidence="9" id="KW-0547">Nucleotide-binding</keyword>
<feature type="domain" description="Pyridine nucleotide-disulphide oxidoreductase dimerisation" evidence="12">
    <location>
        <begin position="365"/>
        <end position="479"/>
    </location>
</feature>
<dbReference type="SUPFAM" id="SSF51905">
    <property type="entry name" value="FAD/NAD(P)-binding domain"/>
    <property type="match status" value="1"/>
</dbReference>
<dbReference type="STRING" id="1692.BMAGN_0747"/>
<evidence type="ECO:0000313" key="15">
    <source>
        <dbReference type="Proteomes" id="UP000029052"/>
    </source>
</evidence>
<dbReference type="EC" id="1.8.1.4" evidence="14"/>
<evidence type="ECO:0000256" key="8">
    <source>
        <dbReference type="PIRSR" id="PIRSR000350-2"/>
    </source>
</evidence>
<feature type="binding site" evidence="9">
    <location>
        <position position="330"/>
    </location>
    <ligand>
        <name>FAD</name>
        <dbReference type="ChEBI" id="CHEBI:57692"/>
    </ligand>
</feature>
<evidence type="ECO:0000256" key="2">
    <source>
        <dbReference type="ARBA" id="ARBA00022630"/>
    </source>
</evidence>
<dbReference type="GO" id="GO:0006103">
    <property type="term" value="P:2-oxoglutarate metabolic process"/>
    <property type="evidence" value="ECO:0007669"/>
    <property type="project" value="TreeGrafter"/>
</dbReference>
<keyword evidence="4 11" id="KW-0560">Oxidoreductase</keyword>
<evidence type="ECO:0000256" key="10">
    <source>
        <dbReference type="PIRSR" id="PIRSR000350-4"/>
    </source>
</evidence>
<evidence type="ECO:0000259" key="13">
    <source>
        <dbReference type="Pfam" id="PF07992"/>
    </source>
</evidence>
<evidence type="ECO:0000256" key="3">
    <source>
        <dbReference type="ARBA" id="ARBA00022827"/>
    </source>
</evidence>
<dbReference type="Proteomes" id="UP000029052">
    <property type="component" value="Unassembled WGS sequence"/>
</dbReference>
<keyword evidence="15" id="KW-1185">Reference proteome</keyword>
<dbReference type="PRINTS" id="PR00411">
    <property type="entry name" value="PNDRDTASEI"/>
</dbReference>
<dbReference type="PANTHER" id="PTHR22912:SF217">
    <property type="entry name" value="DIHYDROLIPOYL DEHYDROGENASE"/>
    <property type="match status" value="1"/>
</dbReference>
<keyword evidence="6" id="KW-1015">Disulfide bond</keyword>
<dbReference type="InterPro" id="IPR016156">
    <property type="entry name" value="FAD/NAD-linked_Rdtase_dimer_sf"/>
</dbReference>
<dbReference type="InterPro" id="IPR036188">
    <property type="entry name" value="FAD/NAD-bd_sf"/>
</dbReference>
<dbReference type="GO" id="GO:0050660">
    <property type="term" value="F:flavin adenine dinucleotide binding"/>
    <property type="evidence" value="ECO:0007669"/>
    <property type="project" value="TreeGrafter"/>
</dbReference>
<dbReference type="Gene3D" id="3.30.390.30">
    <property type="match status" value="1"/>
</dbReference>
<dbReference type="AlphaFoldDB" id="A0A087BCW9"/>
<dbReference type="eggNOG" id="COG1249">
    <property type="taxonomic scope" value="Bacteria"/>
</dbReference>
<feature type="disulfide bond" description="Redox-active" evidence="10">
    <location>
        <begin position="43"/>
        <end position="48"/>
    </location>
</feature>